<dbReference type="EMBL" id="WXEW01000010">
    <property type="protein sequence ID" value="NAS26061.1"/>
    <property type="molecule type" value="Genomic_DNA"/>
</dbReference>
<dbReference type="InterPro" id="IPR011032">
    <property type="entry name" value="GroES-like_sf"/>
</dbReference>
<evidence type="ECO:0000313" key="4">
    <source>
        <dbReference type="Proteomes" id="UP000479526"/>
    </source>
</evidence>
<dbReference type="RefSeq" id="WP_161483100.1">
    <property type="nucleotide sequence ID" value="NZ_WXEW01000010.1"/>
</dbReference>
<dbReference type="SUPFAM" id="SSF51735">
    <property type="entry name" value="NAD(P)-binding Rossmann-fold domains"/>
    <property type="match status" value="1"/>
</dbReference>
<evidence type="ECO:0000256" key="1">
    <source>
        <dbReference type="ARBA" id="ARBA00022857"/>
    </source>
</evidence>
<dbReference type="InterPro" id="IPR051603">
    <property type="entry name" value="Zinc-ADH_QOR/CCCR"/>
</dbReference>
<dbReference type="InterPro" id="IPR013154">
    <property type="entry name" value="ADH-like_N"/>
</dbReference>
<name>A0A7C9JGH5_9ACTN</name>
<dbReference type="GO" id="GO:0016491">
    <property type="term" value="F:oxidoreductase activity"/>
    <property type="evidence" value="ECO:0007669"/>
    <property type="project" value="InterPro"/>
</dbReference>
<dbReference type="SUPFAM" id="SSF50129">
    <property type="entry name" value="GroES-like"/>
    <property type="match status" value="1"/>
</dbReference>
<dbReference type="Proteomes" id="UP000479526">
    <property type="component" value="Unassembled WGS sequence"/>
</dbReference>
<protein>
    <submittedName>
        <fullName evidence="3">Zinc-binding dehydrogenase</fullName>
    </submittedName>
</protein>
<accession>A0A7C9JGH5</accession>
<organism evidence="3 4">
    <name type="scientific">Herbidospora solisilvae</name>
    <dbReference type="NCBI Taxonomy" id="2696284"/>
    <lineage>
        <taxon>Bacteria</taxon>
        <taxon>Bacillati</taxon>
        <taxon>Actinomycetota</taxon>
        <taxon>Actinomycetes</taxon>
        <taxon>Streptosporangiales</taxon>
        <taxon>Streptosporangiaceae</taxon>
        <taxon>Herbidospora</taxon>
    </lineage>
</organism>
<dbReference type="PANTHER" id="PTHR44154">
    <property type="entry name" value="QUINONE OXIDOREDUCTASE"/>
    <property type="match status" value="1"/>
</dbReference>
<sequence>MRALRFARYGSPADVLEVVDVTEPELNGGDALVSIRAASVTPSDLKTVSGYIPGTSLPRVPGRDFAGVVVGGPHDWLGAEVWGSGGDLGYTRDGSHAELVVVPVSALVRKPERLTFAEASVIGVNFVVGWLGVVETALLEKGETLAVFGVSGAVGSAVAQIGRVRGARVIGIDRRPPVDDAALDDFVLLHGDVPGEVRRLTRGAGAEVVYDAVGGVTTPAALACLAHGGRLLVIASTGTRKVEIDLPDFYHREVRMMGLDTRRLCTRQCAARLAQVASYLESGDFRPPPIAFTFDLELAGDAYEAVAKRPPGRVVICP</sequence>
<dbReference type="SMART" id="SM00829">
    <property type="entry name" value="PKS_ER"/>
    <property type="match status" value="1"/>
</dbReference>
<evidence type="ECO:0000259" key="2">
    <source>
        <dbReference type="SMART" id="SM00829"/>
    </source>
</evidence>
<reference evidence="3 4" key="1">
    <citation type="submission" date="2020-01" db="EMBL/GenBank/DDBJ databases">
        <title>Herbidospora sp. NEAU-GS84 nov., a novel actinomycete isolated from soil.</title>
        <authorList>
            <person name="Han L."/>
        </authorList>
    </citation>
    <scope>NUCLEOTIDE SEQUENCE [LARGE SCALE GENOMIC DNA]</scope>
    <source>
        <strain evidence="3 4">NEAU-GS84</strain>
    </source>
</reference>
<dbReference type="AlphaFoldDB" id="A0A7C9JGH5"/>
<dbReference type="PANTHER" id="PTHR44154:SF1">
    <property type="entry name" value="QUINONE OXIDOREDUCTASE"/>
    <property type="match status" value="1"/>
</dbReference>
<dbReference type="Pfam" id="PF00107">
    <property type="entry name" value="ADH_zinc_N"/>
    <property type="match status" value="1"/>
</dbReference>
<comment type="caution">
    <text evidence="3">The sequence shown here is derived from an EMBL/GenBank/DDBJ whole genome shotgun (WGS) entry which is preliminary data.</text>
</comment>
<dbReference type="Pfam" id="PF08240">
    <property type="entry name" value="ADH_N"/>
    <property type="match status" value="1"/>
</dbReference>
<evidence type="ECO:0000313" key="3">
    <source>
        <dbReference type="EMBL" id="NAS26061.1"/>
    </source>
</evidence>
<dbReference type="InterPro" id="IPR013149">
    <property type="entry name" value="ADH-like_C"/>
</dbReference>
<keyword evidence="4" id="KW-1185">Reference proteome</keyword>
<dbReference type="CDD" id="cd05289">
    <property type="entry name" value="MDR_like_2"/>
    <property type="match status" value="1"/>
</dbReference>
<proteinExistence type="predicted"/>
<dbReference type="InterPro" id="IPR036291">
    <property type="entry name" value="NAD(P)-bd_dom_sf"/>
</dbReference>
<feature type="domain" description="Enoyl reductase (ER)" evidence="2">
    <location>
        <begin position="11"/>
        <end position="316"/>
    </location>
</feature>
<dbReference type="InterPro" id="IPR020843">
    <property type="entry name" value="ER"/>
</dbReference>
<keyword evidence="1" id="KW-0521">NADP</keyword>
<dbReference type="Gene3D" id="3.90.180.10">
    <property type="entry name" value="Medium-chain alcohol dehydrogenases, catalytic domain"/>
    <property type="match status" value="1"/>
</dbReference>
<gene>
    <name evidence="3" type="ORF">GT755_30870</name>
</gene>